<dbReference type="EMBL" id="MUXU01000107">
    <property type="protein sequence ID" value="OOR86246.1"/>
    <property type="molecule type" value="Genomic_DNA"/>
</dbReference>
<feature type="transmembrane region" description="Helical" evidence="2">
    <location>
        <begin position="6"/>
        <end position="23"/>
    </location>
</feature>
<proteinExistence type="predicted"/>
<accession>A0A1S9ZRW9</accession>
<keyword evidence="2" id="KW-0472">Membrane</keyword>
<evidence type="ECO:0000313" key="5">
    <source>
        <dbReference type="Proteomes" id="UP000190435"/>
    </source>
</evidence>
<dbReference type="SMART" id="SM00974">
    <property type="entry name" value="T5orf172"/>
    <property type="match status" value="1"/>
</dbReference>
<dbReference type="Pfam" id="PF13455">
    <property type="entry name" value="MUG113"/>
    <property type="match status" value="1"/>
</dbReference>
<keyword evidence="2" id="KW-0812">Transmembrane</keyword>
<gene>
    <name evidence="4" type="ORF">B0181_11740</name>
</gene>
<comment type="caution">
    <text evidence="4">The sequence shown here is derived from an EMBL/GenBank/DDBJ whole genome shotgun (WGS) entry which is preliminary data.</text>
</comment>
<evidence type="ECO:0000259" key="3">
    <source>
        <dbReference type="SMART" id="SM00974"/>
    </source>
</evidence>
<organism evidence="4 5">
    <name type="scientific">Moraxella caviae</name>
    <dbReference type="NCBI Taxonomy" id="34060"/>
    <lineage>
        <taxon>Bacteria</taxon>
        <taxon>Pseudomonadati</taxon>
        <taxon>Pseudomonadota</taxon>
        <taxon>Gammaproteobacteria</taxon>
        <taxon>Moraxellales</taxon>
        <taxon>Moraxellaceae</taxon>
        <taxon>Moraxella</taxon>
    </lineage>
</organism>
<dbReference type="OrthoDB" id="9811665at2"/>
<evidence type="ECO:0000313" key="4">
    <source>
        <dbReference type="EMBL" id="OOR86246.1"/>
    </source>
</evidence>
<dbReference type="InterPro" id="IPR025280">
    <property type="entry name" value="SNIPE"/>
</dbReference>
<keyword evidence="5" id="KW-1185">Reference proteome</keyword>
<name>A0A1S9ZRW9_9GAMM</name>
<evidence type="ECO:0000256" key="2">
    <source>
        <dbReference type="SAM" id="Phobius"/>
    </source>
</evidence>
<sequence length="481" mass="56495">MESRMGSLIAIVAAIVFFCLWWGEKQKHSMYEIDKEVFAKELESFVQELNSKNKELDSKNKELLECQHRYDEIYRVYKPIVDLDEHIKHREKQLQAIEGDISRVQESYKSKRKIYDELKAKVAIYDEQLELANVGIYEPHFDFGTSEKYKEVIKSNRETQKEMVKQQRAVIGGDGWTVNGSAATGAKMARQAKQLTLRSFNNECDAAIANTTWKNFDRMESRIHRAFEAINKFNKTNRISINSEYLTLKIDELRLVHEHKLKVQQEREEQAELRRLEREEEQLRKEAEKARAEELKLQNLLAKIQEQANHSQGEELESLKAEIVELGEELKELQRKNDRVKSMAEQTKLGYVYVISNIGSFGKDVYKIGMTRRLDPMDRVRELGDASVPFYFDVHAMVFSEDAPALEAQLQREFADRRVNLVNYRKEFFNVELNEIKDKLLEIDPNVNFVDEVEAKEYFESLELRNQVIEMQKTDEMPDEI</sequence>
<feature type="domain" description="Bacteriophage T5 Orf172 DNA-binding" evidence="3">
    <location>
        <begin position="360"/>
        <end position="443"/>
    </location>
</feature>
<evidence type="ECO:0000256" key="1">
    <source>
        <dbReference type="SAM" id="Coils"/>
    </source>
</evidence>
<keyword evidence="2" id="KW-1133">Transmembrane helix</keyword>
<feature type="coiled-coil region" evidence="1">
    <location>
        <begin position="39"/>
        <end position="69"/>
    </location>
</feature>
<protein>
    <recommendedName>
        <fullName evidence="3">Bacteriophage T5 Orf172 DNA-binding domain-containing protein</fullName>
    </recommendedName>
</protein>
<feature type="coiled-coil region" evidence="1">
    <location>
        <begin position="256"/>
        <end position="350"/>
    </location>
</feature>
<dbReference type="Pfam" id="PF13250">
    <property type="entry name" value="SNIPE"/>
    <property type="match status" value="1"/>
</dbReference>
<dbReference type="Proteomes" id="UP000190435">
    <property type="component" value="Unassembled WGS sequence"/>
</dbReference>
<keyword evidence="1" id="KW-0175">Coiled coil</keyword>
<dbReference type="AlphaFoldDB" id="A0A1S9ZRW9"/>
<dbReference type="InterPro" id="IPR018306">
    <property type="entry name" value="Phage_T5_Orf172_DNA-bd"/>
</dbReference>
<dbReference type="STRING" id="34060.B0181_11740"/>
<reference evidence="4 5" key="1">
    <citation type="submission" date="2017-02" db="EMBL/GenBank/DDBJ databases">
        <title>Draft genome sequence of Moraxella caviae CCUG 355 type strain.</title>
        <authorList>
            <person name="Engstrom-Jakobsson H."/>
            <person name="Salva-Serra F."/>
            <person name="Thorell K."/>
            <person name="Gonzales-Siles L."/>
            <person name="Karlsson R."/>
            <person name="Boulund F."/>
            <person name="Engstrand L."/>
            <person name="Moore E."/>
        </authorList>
    </citation>
    <scope>NUCLEOTIDE SEQUENCE [LARGE SCALE GENOMIC DNA]</scope>
    <source>
        <strain evidence="4 5">CCUG 355</strain>
    </source>
</reference>